<accession>A0A7J5XAL8</accession>
<dbReference type="OrthoDB" id="8909887at2759"/>
<feature type="region of interest" description="Disordered" evidence="3">
    <location>
        <begin position="1"/>
        <end position="20"/>
    </location>
</feature>
<dbReference type="AlphaFoldDB" id="A0A7J5XAL8"/>
<evidence type="ECO:0000313" key="5">
    <source>
        <dbReference type="Proteomes" id="UP000518266"/>
    </source>
</evidence>
<evidence type="ECO:0000256" key="3">
    <source>
        <dbReference type="SAM" id="MobiDB-lite"/>
    </source>
</evidence>
<evidence type="ECO:0000256" key="1">
    <source>
        <dbReference type="ARBA" id="ARBA00004123"/>
    </source>
</evidence>
<evidence type="ECO:0000256" key="2">
    <source>
        <dbReference type="ARBA" id="ARBA00023242"/>
    </source>
</evidence>
<reference evidence="4 5" key="1">
    <citation type="submission" date="2020-03" db="EMBL/GenBank/DDBJ databases">
        <title>Dissostichus mawsoni Genome sequencing and assembly.</title>
        <authorList>
            <person name="Park H."/>
        </authorList>
    </citation>
    <scope>NUCLEOTIDE SEQUENCE [LARGE SCALE GENOMIC DNA]</scope>
    <source>
        <strain evidence="4">DM0001</strain>
        <tissue evidence="4">Muscle</tissue>
    </source>
</reference>
<dbReference type="PANTHER" id="PTHR46147">
    <property type="entry name" value="HISTONE-LYSINE N-METHYLTRANSFERASE ASH1"/>
    <property type="match status" value="1"/>
</dbReference>
<dbReference type="GO" id="GO:0006355">
    <property type="term" value="P:regulation of DNA-templated transcription"/>
    <property type="evidence" value="ECO:0007669"/>
    <property type="project" value="TreeGrafter"/>
</dbReference>
<dbReference type="Proteomes" id="UP000518266">
    <property type="component" value="Unassembled WGS sequence"/>
</dbReference>
<comment type="caution">
    <text evidence="4">The sequence shown here is derived from an EMBL/GenBank/DDBJ whole genome shotgun (WGS) entry which is preliminary data.</text>
</comment>
<gene>
    <name evidence="4" type="ORF">F7725_025250</name>
</gene>
<protein>
    <submittedName>
        <fullName evidence="4">Uncharacterized protein</fullName>
    </submittedName>
</protein>
<sequence length="73" mass="8344">MIEMPSSSASSPLHHPVLGRREAQRDRLNKILLDLLHKTPSKNAIDISYLLEEGAGRRMRRRTLGFGDFVCRK</sequence>
<dbReference type="GO" id="GO:0042800">
    <property type="term" value="F:histone H3K4 methyltransferase activity"/>
    <property type="evidence" value="ECO:0007669"/>
    <property type="project" value="TreeGrafter"/>
</dbReference>
<evidence type="ECO:0000313" key="4">
    <source>
        <dbReference type="EMBL" id="KAF3834046.1"/>
    </source>
</evidence>
<name>A0A7J5XAL8_DISMA</name>
<keyword evidence="5" id="KW-1185">Reference proteome</keyword>
<dbReference type="EMBL" id="JAAKFY010000026">
    <property type="protein sequence ID" value="KAF3834046.1"/>
    <property type="molecule type" value="Genomic_DNA"/>
</dbReference>
<dbReference type="PANTHER" id="PTHR46147:SF1">
    <property type="entry name" value="HISTONE-LYSINE N-METHYLTRANSFERASE ASH1L"/>
    <property type="match status" value="1"/>
</dbReference>
<keyword evidence="2" id="KW-0539">Nucleus</keyword>
<proteinExistence type="predicted"/>
<comment type="subcellular location">
    <subcellularLocation>
        <location evidence="1">Nucleus</location>
    </subcellularLocation>
</comment>
<organism evidence="4 5">
    <name type="scientific">Dissostichus mawsoni</name>
    <name type="common">Antarctic cod</name>
    <dbReference type="NCBI Taxonomy" id="36200"/>
    <lineage>
        <taxon>Eukaryota</taxon>
        <taxon>Metazoa</taxon>
        <taxon>Chordata</taxon>
        <taxon>Craniata</taxon>
        <taxon>Vertebrata</taxon>
        <taxon>Euteleostomi</taxon>
        <taxon>Actinopterygii</taxon>
        <taxon>Neopterygii</taxon>
        <taxon>Teleostei</taxon>
        <taxon>Neoteleostei</taxon>
        <taxon>Acanthomorphata</taxon>
        <taxon>Eupercaria</taxon>
        <taxon>Perciformes</taxon>
        <taxon>Notothenioidei</taxon>
        <taxon>Nototheniidae</taxon>
        <taxon>Dissostichus</taxon>
    </lineage>
</organism>
<feature type="compositionally biased region" description="Low complexity" evidence="3">
    <location>
        <begin position="1"/>
        <end position="11"/>
    </location>
</feature>
<dbReference type="GO" id="GO:0005654">
    <property type="term" value="C:nucleoplasm"/>
    <property type="evidence" value="ECO:0007669"/>
    <property type="project" value="TreeGrafter"/>
</dbReference>